<organism evidence="2 3">
    <name type="scientific">Algoriphagus sediminis</name>
    <dbReference type="NCBI Taxonomy" id="3057113"/>
    <lineage>
        <taxon>Bacteria</taxon>
        <taxon>Pseudomonadati</taxon>
        <taxon>Bacteroidota</taxon>
        <taxon>Cytophagia</taxon>
        <taxon>Cytophagales</taxon>
        <taxon>Cyclobacteriaceae</taxon>
        <taxon>Algoriphagus</taxon>
    </lineage>
</organism>
<dbReference type="EMBL" id="JAUEPH010000003">
    <property type="protein sequence ID" value="MDN3204291.1"/>
    <property type="molecule type" value="Genomic_DNA"/>
</dbReference>
<dbReference type="Proteomes" id="UP001171916">
    <property type="component" value="Unassembled WGS sequence"/>
</dbReference>
<gene>
    <name evidence="2" type="ORF">QVH07_09025</name>
</gene>
<feature type="compositionally biased region" description="Basic and acidic residues" evidence="1">
    <location>
        <begin position="101"/>
        <end position="110"/>
    </location>
</feature>
<keyword evidence="3" id="KW-1185">Reference proteome</keyword>
<sequence length="126" mass="14353">MNISRKDFEQMKAKYDKEVKKGRTGTRRGGEVKDQTNWVFFDRETLEGLLDKAGKDPKKSGIKFYFTEYTTEIAEQFYGKEAEEYDGRLTLVMSPANLDGDSAKDVESRDGGTYANRGNQCPPKCE</sequence>
<accession>A0ABT7YCP5</accession>
<feature type="region of interest" description="Disordered" evidence="1">
    <location>
        <begin position="96"/>
        <end position="126"/>
    </location>
</feature>
<name>A0ABT7YCP5_9BACT</name>
<dbReference type="RefSeq" id="WP_289999842.1">
    <property type="nucleotide sequence ID" value="NZ_JAUEPH010000003.1"/>
</dbReference>
<evidence type="ECO:0000313" key="3">
    <source>
        <dbReference type="Proteomes" id="UP001171916"/>
    </source>
</evidence>
<reference evidence="2" key="1">
    <citation type="submission" date="2023-06" db="EMBL/GenBank/DDBJ databases">
        <title>Robiginitalea aurantiacus sp. nov. and Algoriphagus sediminis sp. nov., isolated from coastal sediment.</title>
        <authorList>
            <person name="Zhou Z.Y."/>
            <person name="An J."/>
            <person name="Jia Y.W."/>
            <person name="Du Z.J."/>
        </authorList>
    </citation>
    <scope>NUCLEOTIDE SEQUENCE</scope>
    <source>
        <strain evidence="2">C2-7</strain>
    </source>
</reference>
<comment type="caution">
    <text evidence="2">The sequence shown here is derived from an EMBL/GenBank/DDBJ whole genome shotgun (WGS) entry which is preliminary data.</text>
</comment>
<evidence type="ECO:0000313" key="2">
    <source>
        <dbReference type="EMBL" id="MDN3204291.1"/>
    </source>
</evidence>
<evidence type="ECO:0000256" key="1">
    <source>
        <dbReference type="SAM" id="MobiDB-lite"/>
    </source>
</evidence>
<proteinExistence type="predicted"/>
<protein>
    <submittedName>
        <fullName evidence="2">Molecular chaperone DnaK</fullName>
    </submittedName>
</protein>